<keyword evidence="4" id="KW-1185">Reference proteome</keyword>
<evidence type="ECO:0000313" key="3">
    <source>
        <dbReference type="EMBL" id="KAK3948097.1"/>
    </source>
</evidence>
<proteinExistence type="predicted"/>
<evidence type="ECO:0000256" key="2">
    <source>
        <dbReference type="SAM" id="MobiDB-lite"/>
    </source>
</evidence>
<name>A0AAN6NLJ1_9PEZI</name>
<feature type="compositionally biased region" description="Basic residues" evidence="2">
    <location>
        <begin position="213"/>
        <end position="222"/>
    </location>
</feature>
<feature type="region of interest" description="Disordered" evidence="2">
    <location>
        <begin position="1"/>
        <end position="23"/>
    </location>
</feature>
<dbReference type="AlphaFoldDB" id="A0AAN6NLJ1"/>
<feature type="coiled-coil region" evidence="1">
    <location>
        <begin position="137"/>
        <end position="178"/>
    </location>
</feature>
<dbReference type="EMBL" id="MU859285">
    <property type="protein sequence ID" value="KAK3948097.1"/>
    <property type="molecule type" value="Genomic_DNA"/>
</dbReference>
<evidence type="ECO:0000256" key="1">
    <source>
        <dbReference type="SAM" id="Coils"/>
    </source>
</evidence>
<comment type="caution">
    <text evidence="3">The sequence shown here is derived from an EMBL/GenBank/DDBJ whole genome shotgun (WGS) entry which is preliminary data.</text>
</comment>
<reference evidence="3" key="2">
    <citation type="submission" date="2023-06" db="EMBL/GenBank/DDBJ databases">
        <authorList>
            <consortium name="Lawrence Berkeley National Laboratory"/>
            <person name="Mondo S.J."/>
            <person name="Hensen N."/>
            <person name="Bonometti L."/>
            <person name="Westerberg I."/>
            <person name="Brannstrom I.O."/>
            <person name="Guillou S."/>
            <person name="Cros-Aarteil S."/>
            <person name="Calhoun S."/>
            <person name="Haridas S."/>
            <person name="Kuo A."/>
            <person name="Pangilinan J."/>
            <person name="Riley R."/>
            <person name="Labutti K."/>
            <person name="Andreopoulos B."/>
            <person name="Lipzen A."/>
            <person name="Chen C."/>
            <person name="Yanf M."/>
            <person name="Daum C."/>
            <person name="Ng V."/>
            <person name="Clum A."/>
            <person name="Steindorff A."/>
            <person name="Ohm R."/>
            <person name="Martin F."/>
            <person name="Silar P."/>
            <person name="Natvig D."/>
            <person name="Lalanne C."/>
            <person name="Gautier V."/>
            <person name="Ament-Velasquez S.L."/>
            <person name="Kruys A."/>
            <person name="Hutchinson M.I."/>
            <person name="Powell A.J."/>
            <person name="Barry K."/>
            <person name="Miller A.N."/>
            <person name="Grigoriev I.V."/>
            <person name="Debuchy R."/>
            <person name="Gladieux P."/>
            <person name="Thoren M.H."/>
            <person name="Johannesson H."/>
        </authorList>
    </citation>
    <scope>NUCLEOTIDE SEQUENCE</scope>
    <source>
        <strain evidence="3">CBS 626.80</strain>
    </source>
</reference>
<gene>
    <name evidence="3" type="ORF">QBC32DRAFT_382162</name>
</gene>
<sequence>MKQSDIIQTQNMSSNNVNISSPPSDSDIDDVLFDLQFAQRLMSRPKVNIELVKHIIRDATTKCSGLKKEHDAALAARDAADTERNTAKEQYDVLEEEHARLSQRYNALKEQHEGQGPNIKVQDTDMDLRCENLTPQCEQLRQELDVAIQGRDAALKENEALKRKLDHVARRAASAERARDIARANLESICRENDWEARRPRSLRSSPVPSRGRGGRRIYRRHAAWERFHTARRSQSPHSRGSREPSLSYEPDA</sequence>
<dbReference type="Proteomes" id="UP001303222">
    <property type="component" value="Unassembled WGS sequence"/>
</dbReference>
<organism evidence="3 4">
    <name type="scientific">Pseudoneurospora amorphoporcata</name>
    <dbReference type="NCBI Taxonomy" id="241081"/>
    <lineage>
        <taxon>Eukaryota</taxon>
        <taxon>Fungi</taxon>
        <taxon>Dikarya</taxon>
        <taxon>Ascomycota</taxon>
        <taxon>Pezizomycotina</taxon>
        <taxon>Sordariomycetes</taxon>
        <taxon>Sordariomycetidae</taxon>
        <taxon>Sordariales</taxon>
        <taxon>Sordariaceae</taxon>
        <taxon>Pseudoneurospora</taxon>
    </lineage>
</organism>
<reference evidence="3" key="1">
    <citation type="journal article" date="2023" name="Mol. Phylogenet. Evol.">
        <title>Genome-scale phylogeny and comparative genomics of the fungal order Sordariales.</title>
        <authorList>
            <person name="Hensen N."/>
            <person name="Bonometti L."/>
            <person name="Westerberg I."/>
            <person name="Brannstrom I.O."/>
            <person name="Guillou S."/>
            <person name="Cros-Aarteil S."/>
            <person name="Calhoun S."/>
            <person name="Haridas S."/>
            <person name="Kuo A."/>
            <person name="Mondo S."/>
            <person name="Pangilinan J."/>
            <person name="Riley R."/>
            <person name="LaButti K."/>
            <person name="Andreopoulos B."/>
            <person name="Lipzen A."/>
            <person name="Chen C."/>
            <person name="Yan M."/>
            <person name="Daum C."/>
            <person name="Ng V."/>
            <person name="Clum A."/>
            <person name="Steindorff A."/>
            <person name="Ohm R.A."/>
            <person name="Martin F."/>
            <person name="Silar P."/>
            <person name="Natvig D.O."/>
            <person name="Lalanne C."/>
            <person name="Gautier V."/>
            <person name="Ament-Velasquez S.L."/>
            <person name="Kruys A."/>
            <person name="Hutchinson M.I."/>
            <person name="Powell A.J."/>
            <person name="Barry K."/>
            <person name="Miller A.N."/>
            <person name="Grigoriev I.V."/>
            <person name="Debuchy R."/>
            <person name="Gladieux P."/>
            <person name="Hiltunen Thoren M."/>
            <person name="Johannesson H."/>
        </authorList>
    </citation>
    <scope>NUCLEOTIDE SEQUENCE</scope>
    <source>
        <strain evidence="3">CBS 626.80</strain>
    </source>
</reference>
<feature type="compositionally biased region" description="Polar residues" evidence="2">
    <location>
        <begin position="1"/>
        <end position="12"/>
    </location>
</feature>
<feature type="coiled-coil region" evidence="1">
    <location>
        <begin position="77"/>
        <end position="111"/>
    </location>
</feature>
<feature type="compositionally biased region" description="Low complexity" evidence="2">
    <location>
        <begin position="13"/>
        <end position="23"/>
    </location>
</feature>
<accession>A0AAN6NLJ1</accession>
<keyword evidence="1" id="KW-0175">Coiled coil</keyword>
<feature type="region of interest" description="Disordered" evidence="2">
    <location>
        <begin position="196"/>
        <end position="253"/>
    </location>
</feature>
<evidence type="ECO:0000313" key="4">
    <source>
        <dbReference type="Proteomes" id="UP001303222"/>
    </source>
</evidence>
<protein>
    <submittedName>
        <fullName evidence="3">Uncharacterized protein</fullName>
    </submittedName>
</protein>